<evidence type="ECO:0000256" key="1">
    <source>
        <dbReference type="SAM" id="Phobius"/>
    </source>
</evidence>
<reference evidence="2" key="3">
    <citation type="submission" date="2018-07" db="EMBL/GenBank/DDBJ databases">
        <title>WGS assembly of Glycine max.</title>
        <authorList>
            <person name="Schmutz J."/>
            <person name="Cannon S."/>
            <person name="Schlueter J."/>
            <person name="Ma J."/>
            <person name="Mitros T."/>
            <person name="Nelson W."/>
            <person name="Hyten D."/>
            <person name="Song Q."/>
            <person name="Thelen J."/>
            <person name="Cheng J."/>
            <person name="Xu D."/>
            <person name="Hellsten U."/>
            <person name="May G."/>
            <person name="Yu Y."/>
            <person name="Sakurai T."/>
            <person name="Umezawa T."/>
            <person name="Bhattacharyya M."/>
            <person name="Sandhu D."/>
            <person name="Valliyodan B."/>
            <person name="Lindquist E."/>
            <person name="Peto M."/>
            <person name="Grant D."/>
            <person name="Shu S."/>
            <person name="Goodstein D."/>
            <person name="Barry K."/>
            <person name="Futrell-Griggs M."/>
            <person name="Abernathy B."/>
            <person name="Du J."/>
            <person name="Tian Z."/>
            <person name="Zhu L."/>
            <person name="Gill N."/>
            <person name="Joshi T."/>
            <person name="Libault M."/>
            <person name="Sethuraman A."/>
            <person name="Zhang X."/>
            <person name="Shinozaki K."/>
            <person name="Nguyen H."/>
            <person name="Wing R."/>
            <person name="Cregan P."/>
            <person name="Specht J."/>
            <person name="Grimwood J."/>
            <person name="Rokhsar D."/>
            <person name="Stacey G."/>
            <person name="Shoemaker R."/>
            <person name="Jackson S."/>
        </authorList>
    </citation>
    <scope>NUCLEOTIDE SEQUENCE</scope>
    <source>
        <tissue evidence="2">Callus</tissue>
    </source>
</reference>
<evidence type="ECO:0000313" key="2">
    <source>
        <dbReference type="EMBL" id="KRH43352.1"/>
    </source>
</evidence>
<reference evidence="3" key="2">
    <citation type="submission" date="2018-02" db="UniProtKB">
        <authorList>
            <consortium name="EnsemblPlants"/>
        </authorList>
    </citation>
    <scope>IDENTIFICATION</scope>
    <source>
        <strain evidence="3">Williams 82</strain>
    </source>
</reference>
<evidence type="ECO:0000313" key="3">
    <source>
        <dbReference type="EnsemblPlants" id="KRH43352"/>
    </source>
</evidence>
<dbReference type="Proteomes" id="UP000008827">
    <property type="component" value="Chromosome 8"/>
</dbReference>
<keyword evidence="1" id="KW-0472">Membrane</keyword>
<sequence length="92" mass="10599">MPSNPRKPFPLKVLFSLNASLHQRHKRPPIALIDRVISHCTSLFPHNAQHNSLLTTSFLVSCRNIIWTFSFAINCFTHFTLTFLSSPLVIRR</sequence>
<name>A0A0R0ISQ2_SOYBN</name>
<accession>A0A0R0ISQ2</accession>
<organism evidence="2">
    <name type="scientific">Glycine max</name>
    <name type="common">Soybean</name>
    <name type="synonym">Glycine hispida</name>
    <dbReference type="NCBI Taxonomy" id="3847"/>
    <lineage>
        <taxon>Eukaryota</taxon>
        <taxon>Viridiplantae</taxon>
        <taxon>Streptophyta</taxon>
        <taxon>Embryophyta</taxon>
        <taxon>Tracheophyta</taxon>
        <taxon>Spermatophyta</taxon>
        <taxon>Magnoliopsida</taxon>
        <taxon>eudicotyledons</taxon>
        <taxon>Gunneridae</taxon>
        <taxon>Pentapetalae</taxon>
        <taxon>rosids</taxon>
        <taxon>fabids</taxon>
        <taxon>Fabales</taxon>
        <taxon>Fabaceae</taxon>
        <taxon>Papilionoideae</taxon>
        <taxon>50 kb inversion clade</taxon>
        <taxon>NPAAA clade</taxon>
        <taxon>indigoferoid/millettioid clade</taxon>
        <taxon>Phaseoleae</taxon>
        <taxon>Glycine</taxon>
        <taxon>Glycine subgen. Soja</taxon>
    </lineage>
</organism>
<evidence type="ECO:0000313" key="4">
    <source>
        <dbReference type="Proteomes" id="UP000008827"/>
    </source>
</evidence>
<dbReference type="EMBL" id="CM000841">
    <property type="protein sequence ID" value="KRH43352.1"/>
    <property type="molecule type" value="Genomic_DNA"/>
</dbReference>
<proteinExistence type="predicted"/>
<dbReference type="Gramene" id="KRH43352">
    <property type="protein sequence ID" value="KRH43352"/>
    <property type="gene ID" value="GLYMA_08G144200"/>
</dbReference>
<keyword evidence="1" id="KW-0812">Transmembrane</keyword>
<reference evidence="2 3" key="1">
    <citation type="journal article" date="2010" name="Nature">
        <title>Genome sequence of the palaeopolyploid soybean.</title>
        <authorList>
            <person name="Schmutz J."/>
            <person name="Cannon S.B."/>
            <person name="Schlueter J."/>
            <person name="Ma J."/>
            <person name="Mitros T."/>
            <person name="Nelson W."/>
            <person name="Hyten D.L."/>
            <person name="Song Q."/>
            <person name="Thelen J.J."/>
            <person name="Cheng J."/>
            <person name="Xu D."/>
            <person name="Hellsten U."/>
            <person name="May G.D."/>
            <person name="Yu Y."/>
            <person name="Sakurai T."/>
            <person name="Umezawa T."/>
            <person name="Bhattacharyya M.K."/>
            <person name="Sandhu D."/>
            <person name="Valliyodan B."/>
            <person name="Lindquist E."/>
            <person name="Peto M."/>
            <person name="Grant D."/>
            <person name="Shu S."/>
            <person name="Goodstein D."/>
            <person name="Barry K."/>
            <person name="Futrell-Griggs M."/>
            <person name="Abernathy B."/>
            <person name="Du J."/>
            <person name="Tian Z."/>
            <person name="Zhu L."/>
            <person name="Gill N."/>
            <person name="Joshi T."/>
            <person name="Libault M."/>
            <person name="Sethuraman A."/>
            <person name="Zhang X.-C."/>
            <person name="Shinozaki K."/>
            <person name="Nguyen H.T."/>
            <person name="Wing R.A."/>
            <person name="Cregan P."/>
            <person name="Specht J."/>
            <person name="Grimwood J."/>
            <person name="Rokhsar D."/>
            <person name="Stacey G."/>
            <person name="Shoemaker R.C."/>
            <person name="Jackson S.A."/>
        </authorList>
    </citation>
    <scope>NUCLEOTIDE SEQUENCE [LARGE SCALE GENOMIC DNA]</scope>
    <source>
        <strain evidence="3">cv. Williams 82</strain>
        <tissue evidence="2">Callus</tissue>
    </source>
</reference>
<feature type="transmembrane region" description="Helical" evidence="1">
    <location>
        <begin position="65"/>
        <end position="90"/>
    </location>
</feature>
<keyword evidence="4" id="KW-1185">Reference proteome</keyword>
<dbReference type="AlphaFoldDB" id="A0A0R0ISQ2"/>
<dbReference type="InParanoid" id="A0A0R0ISQ2"/>
<keyword evidence="1" id="KW-1133">Transmembrane helix</keyword>
<gene>
    <name evidence="2" type="ORF">GLYMA_08G144200</name>
</gene>
<protein>
    <submittedName>
        <fullName evidence="2 3">Uncharacterized protein</fullName>
    </submittedName>
</protein>
<dbReference type="EnsemblPlants" id="KRH43352">
    <property type="protein sequence ID" value="KRH43352"/>
    <property type="gene ID" value="GLYMA_08G144200"/>
</dbReference>